<evidence type="ECO:0000313" key="2">
    <source>
        <dbReference type="EMBL" id="SER01188.1"/>
    </source>
</evidence>
<dbReference type="InterPro" id="IPR004919">
    <property type="entry name" value="GmrSD_N"/>
</dbReference>
<evidence type="ECO:0000259" key="1">
    <source>
        <dbReference type="Pfam" id="PF03235"/>
    </source>
</evidence>
<accession>A0A1H9KQ30</accession>
<evidence type="ECO:0000313" key="3">
    <source>
        <dbReference type="Proteomes" id="UP000199427"/>
    </source>
</evidence>
<dbReference type="RefSeq" id="WP_218143550.1">
    <property type="nucleotide sequence ID" value="NZ_FOES01000040.1"/>
</dbReference>
<proteinExistence type="predicted"/>
<name>A0A1H9KQ30_9BACI</name>
<sequence length="134" mass="16084">MKNQKETIRKMVNYLNNEEADGGFWLPNIQRPFVWKEEQIERLFDSILREYPISTLLVWKTKSNIKRRQFIRDYKKKLKLTDFYVLQEDHKVKQLVLDGQQRLQSLYIGLKGSYEGKELYLNILSGDLTKPDDI</sequence>
<dbReference type="PANTHER" id="PTHR37292:SF2">
    <property type="entry name" value="DUF262 DOMAIN-CONTAINING PROTEIN"/>
    <property type="match status" value="1"/>
</dbReference>
<dbReference type="AlphaFoldDB" id="A0A1H9KQ30"/>
<gene>
    <name evidence="2" type="ORF">SAMN05216362_1405</name>
</gene>
<organism evidence="2 3">
    <name type="scientific">Piscibacillus halophilus</name>
    <dbReference type="NCBI Taxonomy" id="571933"/>
    <lineage>
        <taxon>Bacteria</taxon>
        <taxon>Bacillati</taxon>
        <taxon>Bacillota</taxon>
        <taxon>Bacilli</taxon>
        <taxon>Bacillales</taxon>
        <taxon>Bacillaceae</taxon>
        <taxon>Piscibacillus</taxon>
    </lineage>
</organism>
<reference evidence="2 3" key="1">
    <citation type="submission" date="2016-10" db="EMBL/GenBank/DDBJ databases">
        <authorList>
            <person name="de Groot N.N."/>
        </authorList>
    </citation>
    <scope>NUCLEOTIDE SEQUENCE [LARGE SCALE GENOMIC DNA]</scope>
    <source>
        <strain evidence="2 3">DSM 21633</strain>
    </source>
</reference>
<feature type="domain" description="GmrSD restriction endonucleases N-terminal" evidence="1">
    <location>
        <begin position="16"/>
        <end position="112"/>
    </location>
</feature>
<dbReference type="PANTHER" id="PTHR37292">
    <property type="entry name" value="VNG6097C"/>
    <property type="match status" value="1"/>
</dbReference>
<dbReference type="STRING" id="571933.SAMN05216362_1405"/>
<dbReference type="Proteomes" id="UP000199427">
    <property type="component" value="Unassembled WGS sequence"/>
</dbReference>
<dbReference type="Pfam" id="PF03235">
    <property type="entry name" value="GmrSD_N"/>
    <property type="match status" value="1"/>
</dbReference>
<dbReference type="EMBL" id="FOES01000040">
    <property type="protein sequence ID" value="SER01188.1"/>
    <property type="molecule type" value="Genomic_DNA"/>
</dbReference>
<protein>
    <recommendedName>
        <fullName evidence="1">GmrSD restriction endonucleases N-terminal domain-containing protein</fullName>
    </recommendedName>
</protein>
<keyword evidence="3" id="KW-1185">Reference proteome</keyword>